<keyword evidence="2" id="KW-1185">Reference proteome</keyword>
<proteinExistence type="predicted"/>
<organism evidence="1 2">
    <name type="scientific">Halomonas kalidii</name>
    <dbReference type="NCBI Taxonomy" id="3043293"/>
    <lineage>
        <taxon>Bacteria</taxon>
        <taxon>Pseudomonadati</taxon>
        <taxon>Pseudomonadota</taxon>
        <taxon>Gammaproteobacteria</taxon>
        <taxon>Oceanospirillales</taxon>
        <taxon>Halomonadaceae</taxon>
        <taxon>Halomonas</taxon>
    </lineage>
</organism>
<sequence length="47" mass="5473">MERIGHFAFFHDRFRDSLWPIPLAWLTERALPKAHRAGATRANVTIV</sequence>
<comment type="caution">
    <text evidence="1">The sequence shown here is derived from an EMBL/GenBank/DDBJ whole genome shotgun (WGS) entry which is preliminary data.</text>
</comment>
<protein>
    <submittedName>
        <fullName evidence="1">Uncharacterized protein</fullName>
    </submittedName>
</protein>
<dbReference type="Proteomes" id="UP001244242">
    <property type="component" value="Unassembled WGS sequence"/>
</dbReference>
<name>A0ABT6VH94_9GAMM</name>
<dbReference type="EMBL" id="JASCQO010000028">
    <property type="protein sequence ID" value="MDI5933353.1"/>
    <property type="molecule type" value="Genomic_DNA"/>
</dbReference>
<gene>
    <name evidence="1" type="ORF">QLQ84_06075</name>
</gene>
<evidence type="ECO:0000313" key="1">
    <source>
        <dbReference type="EMBL" id="MDI5933353.1"/>
    </source>
</evidence>
<accession>A0ABT6VH94</accession>
<evidence type="ECO:0000313" key="2">
    <source>
        <dbReference type="Proteomes" id="UP001244242"/>
    </source>
</evidence>
<reference evidence="1 2" key="1">
    <citation type="submission" date="2023-04" db="EMBL/GenBank/DDBJ databases">
        <title>Halomonas strains isolated from rhizosphere soil.</title>
        <authorList>
            <person name="Xu L."/>
            <person name="Sun J.-Q."/>
        </authorList>
    </citation>
    <scope>NUCLEOTIDE SEQUENCE [LARGE SCALE GENOMIC DNA]</scope>
    <source>
        <strain evidence="1 2">LN1S58</strain>
    </source>
</reference>
<dbReference type="RefSeq" id="WP_282720863.1">
    <property type="nucleotide sequence ID" value="NZ_JASCQO010000028.1"/>
</dbReference>